<dbReference type="EMBL" id="CP138203">
    <property type="protein sequence ID" value="WPC74280.1"/>
    <property type="molecule type" value="Genomic_DNA"/>
</dbReference>
<dbReference type="PANTHER" id="PTHR43685">
    <property type="entry name" value="GLYCOSYLTRANSFERASE"/>
    <property type="match status" value="1"/>
</dbReference>
<name>A0ABZ0QEI0_9VIBR</name>
<dbReference type="RefSeq" id="WP_261894389.1">
    <property type="nucleotide sequence ID" value="NZ_AP024895.1"/>
</dbReference>
<feature type="domain" description="Glycosyltransferase 2-like" evidence="1">
    <location>
        <begin position="31"/>
        <end position="151"/>
    </location>
</feature>
<evidence type="ECO:0000313" key="2">
    <source>
        <dbReference type="EMBL" id="WPC74280.1"/>
    </source>
</evidence>
<dbReference type="SUPFAM" id="SSF53448">
    <property type="entry name" value="Nucleotide-diphospho-sugar transferases"/>
    <property type="match status" value="1"/>
</dbReference>
<dbReference type="Gene3D" id="3.90.550.10">
    <property type="entry name" value="Spore Coat Polysaccharide Biosynthesis Protein SpsA, Chain A"/>
    <property type="match status" value="1"/>
</dbReference>
<keyword evidence="3" id="KW-1185">Reference proteome</keyword>
<evidence type="ECO:0000313" key="3">
    <source>
        <dbReference type="Proteomes" id="UP001304071"/>
    </source>
</evidence>
<organism evidence="2 3">
    <name type="scientific">Vibrio porteresiae DSM 19223</name>
    <dbReference type="NCBI Taxonomy" id="1123496"/>
    <lineage>
        <taxon>Bacteria</taxon>
        <taxon>Pseudomonadati</taxon>
        <taxon>Pseudomonadota</taxon>
        <taxon>Gammaproteobacteria</taxon>
        <taxon>Vibrionales</taxon>
        <taxon>Vibrionaceae</taxon>
        <taxon>Vibrio</taxon>
    </lineage>
</organism>
<accession>A0ABZ0QEI0</accession>
<dbReference type="Proteomes" id="UP001304071">
    <property type="component" value="Chromosome 1"/>
</dbReference>
<sequence>MLNSSQYWIVVVLYEPDQSSLDFWLPVAQQHNVVIVDNSPVYSVSQDLERVAGKVFYNHNQGGIAGALNIGLTYVSNTKADWCFLFDQDSRPEQDFFSKMLKQIAVAEDHHKTALFAPVYYETNLQKIADVIEITNGKLNRHKYRDIKNLDIVNATYTITSGSVINLSAWGVIGNYDESLFLDFVDIEWGMRASSVGYKVIVFPKIIMQHTLGDNPIRFFFFSFPCHSTIRHFYYFRNAIYMLRLKHVPLIWKCYELIKFPIRFAVYGLFTRNKRKHVKAMSAGIWHGITRKED</sequence>
<proteinExistence type="predicted"/>
<dbReference type="InterPro" id="IPR029044">
    <property type="entry name" value="Nucleotide-diphossugar_trans"/>
</dbReference>
<dbReference type="Pfam" id="PF00535">
    <property type="entry name" value="Glycos_transf_2"/>
    <property type="match status" value="1"/>
</dbReference>
<protein>
    <submittedName>
        <fullName evidence="2">Glycosyltransferase family 2 protein</fullName>
    </submittedName>
</protein>
<dbReference type="CDD" id="cd02526">
    <property type="entry name" value="GT2_RfbF_like"/>
    <property type="match status" value="1"/>
</dbReference>
<dbReference type="InterPro" id="IPR050834">
    <property type="entry name" value="Glycosyltransf_2"/>
</dbReference>
<dbReference type="PANTHER" id="PTHR43685:SF2">
    <property type="entry name" value="GLYCOSYLTRANSFERASE 2-LIKE DOMAIN-CONTAINING PROTEIN"/>
    <property type="match status" value="1"/>
</dbReference>
<dbReference type="InterPro" id="IPR001173">
    <property type="entry name" value="Glyco_trans_2-like"/>
</dbReference>
<gene>
    <name evidence="2" type="ORF">R8Z52_03175</name>
</gene>
<reference evidence="2 3" key="1">
    <citation type="submission" date="2023-11" db="EMBL/GenBank/DDBJ databases">
        <title>Plant-associative lifestyle of Vibrio porteresiae and its evolutionary dynamics.</title>
        <authorList>
            <person name="Rameshkumar N."/>
            <person name="Kirti K."/>
        </authorList>
    </citation>
    <scope>NUCLEOTIDE SEQUENCE [LARGE SCALE GENOMIC DNA]</scope>
    <source>
        <strain evidence="2 3">MSSRF30</strain>
    </source>
</reference>
<evidence type="ECO:0000259" key="1">
    <source>
        <dbReference type="Pfam" id="PF00535"/>
    </source>
</evidence>